<accession>A0A0C5JKY8</accession>
<gene>
    <name evidence="1" type="ORF">PG1C_05325</name>
</gene>
<protein>
    <submittedName>
        <fullName evidence="1">Uncharacterized protein</fullName>
    </submittedName>
</protein>
<organism evidence="1 2">
    <name type="scientific">Rugosibacter aromaticivorans</name>
    <dbReference type="NCBI Taxonomy" id="1565605"/>
    <lineage>
        <taxon>Bacteria</taxon>
        <taxon>Pseudomonadati</taxon>
        <taxon>Pseudomonadota</taxon>
        <taxon>Betaproteobacteria</taxon>
        <taxon>Nitrosomonadales</taxon>
        <taxon>Sterolibacteriaceae</taxon>
        <taxon>Rugosibacter</taxon>
    </lineage>
</organism>
<dbReference type="AlphaFoldDB" id="A0A0C5JKY8"/>
<keyword evidence="2" id="KW-1185">Reference proteome</keyword>
<name>A0A0C5JKY8_9PROT</name>
<proteinExistence type="predicted"/>
<reference evidence="1 2" key="1">
    <citation type="journal article" date="2015" name="Genome Announc.">
        <title>Complete Genome Sequence of a Novel Bacterium within the Family Rhodocyclaceae That Degrades Polycyclic Aromatic Hydrocarbons.</title>
        <authorList>
            <person name="Singleton D.R."/>
            <person name="Dickey A.N."/>
            <person name="Scholl E.H."/>
            <person name="Wright F.A."/>
            <person name="Aitken M.D."/>
        </authorList>
    </citation>
    <scope>NUCLEOTIDE SEQUENCE [LARGE SCALE GENOMIC DNA]</scope>
    <source>
        <strain evidence="2">PG1-Ca6</strain>
    </source>
</reference>
<dbReference type="HOGENOM" id="CLU_1609478_0_0_4"/>
<dbReference type="Proteomes" id="UP000061603">
    <property type="component" value="Chromosome"/>
</dbReference>
<dbReference type="EMBL" id="CP010554">
    <property type="protein sequence ID" value="AJP48031.1"/>
    <property type="molecule type" value="Genomic_DNA"/>
</dbReference>
<evidence type="ECO:0000313" key="1">
    <source>
        <dbReference type="EMBL" id="AJP48031.1"/>
    </source>
</evidence>
<dbReference type="KEGG" id="rbu:PG1C_05325"/>
<evidence type="ECO:0000313" key="2">
    <source>
        <dbReference type="Proteomes" id="UP000061603"/>
    </source>
</evidence>
<sequence>MWFNPAQLIKTAKPLPATFATSATFSIEPSQNRTKSIKVAKVATSPSAKISVQEKVGADDTAAIWRVTYPDGRTAEVHCTPSATLTQILETRPGAMAELLEPVTPRTPAPMTGDDEKLIRAWLALIKETDPATIAEVIGQCQQDAEARDYFTGRAAVELIQKGGE</sequence>